<dbReference type="GO" id="GO:0008893">
    <property type="term" value="F:guanosine-3',5'-bis(diphosphate) 3'-diphosphatase activity"/>
    <property type="evidence" value="ECO:0007669"/>
    <property type="project" value="UniProtKB-EC"/>
</dbReference>
<dbReference type="PANTHER" id="PTHR46246">
    <property type="entry name" value="GUANOSINE-3',5'-BIS(DIPHOSPHATE) 3'-PYROPHOSPHOHYDROLASE MESH1"/>
    <property type="match status" value="1"/>
</dbReference>
<name>A0AAN1WKF6_9GAMM</name>
<evidence type="ECO:0000313" key="3">
    <source>
        <dbReference type="Proteomes" id="UP001320119"/>
    </source>
</evidence>
<evidence type="ECO:0000313" key="2">
    <source>
        <dbReference type="EMBL" id="BCD99219.1"/>
    </source>
</evidence>
<keyword evidence="2" id="KW-0378">Hydrolase</keyword>
<dbReference type="SUPFAM" id="SSF109604">
    <property type="entry name" value="HD-domain/PDEase-like"/>
    <property type="match status" value="1"/>
</dbReference>
<dbReference type="EC" id="3.1.7.2" evidence="2"/>
<dbReference type="AlphaFoldDB" id="A0AAN1WKF6"/>
<gene>
    <name evidence="2" type="ORF">MARGE09_P3420</name>
</gene>
<dbReference type="KEGG" id="marq:MARGE09_P3420"/>
<organism evidence="2 3">
    <name type="scientific">Marinagarivorans cellulosilyticus</name>
    <dbReference type="NCBI Taxonomy" id="2721545"/>
    <lineage>
        <taxon>Bacteria</taxon>
        <taxon>Pseudomonadati</taxon>
        <taxon>Pseudomonadota</taxon>
        <taxon>Gammaproteobacteria</taxon>
        <taxon>Cellvibrionales</taxon>
        <taxon>Cellvibrionaceae</taxon>
        <taxon>Marinagarivorans</taxon>
    </lineage>
</organism>
<accession>A0AAN1WKF6</accession>
<sequence length="183" mass="20005">MSELLLALSVAAAAHKGQIRKGSGEPYINHLIEVSHLLSEHVDAIDVEVLQAAVLHDILEDTSVSREELLLQFGSKVLAYVEALTDDKTLPLSQRRDQQLSHITGESKAVKLIKLADLCSNVSSIPPSWSETKTADYLDWTHQVASMCFDANEDLANKFMSRYDASLLAAQARFGNAQSGGEI</sequence>
<dbReference type="PANTHER" id="PTHR46246:SF1">
    <property type="entry name" value="GUANOSINE-3',5'-BIS(DIPHOSPHATE) 3'-PYROPHOSPHOHYDROLASE MESH1"/>
    <property type="match status" value="1"/>
</dbReference>
<proteinExistence type="predicted"/>
<dbReference type="Gene3D" id="1.10.3210.10">
    <property type="entry name" value="Hypothetical protein af1432"/>
    <property type="match status" value="1"/>
</dbReference>
<protein>
    <submittedName>
        <fullName evidence="2">Guanosine-3',5'-bis(Diphosphate) 3'-pyrophosphohydrolase</fullName>
        <ecNumber evidence="2">3.1.7.2</ecNumber>
    </submittedName>
</protein>
<evidence type="ECO:0000259" key="1">
    <source>
        <dbReference type="SMART" id="SM00471"/>
    </source>
</evidence>
<dbReference type="SMART" id="SM00471">
    <property type="entry name" value="HDc"/>
    <property type="match status" value="1"/>
</dbReference>
<dbReference type="EMBL" id="AP023086">
    <property type="protein sequence ID" value="BCD99219.1"/>
    <property type="molecule type" value="Genomic_DNA"/>
</dbReference>
<reference evidence="2 3" key="1">
    <citation type="journal article" date="2022" name="IScience">
        <title>An ultrasensitive nanofiber-based assay for enzymatic hydrolysis and deep-sea microbial degradation of cellulose.</title>
        <authorList>
            <person name="Tsudome M."/>
            <person name="Tachioka M."/>
            <person name="Miyazaki M."/>
            <person name="Uchimura K."/>
            <person name="Tsuda M."/>
            <person name="Takaki Y."/>
            <person name="Deguchi S."/>
        </authorList>
    </citation>
    <scope>NUCLEOTIDE SEQUENCE [LARGE SCALE GENOMIC DNA]</scope>
    <source>
        <strain evidence="2 3">GE09</strain>
    </source>
</reference>
<dbReference type="RefSeq" id="WP_236984272.1">
    <property type="nucleotide sequence ID" value="NZ_AP023086.1"/>
</dbReference>
<dbReference type="Proteomes" id="UP001320119">
    <property type="component" value="Chromosome"/>
</dbReference>
<keyword evidence="3" id="KW-1185">Reference proteome</keyword>
<dbReference type="InterPro" id="IPR052194">
    <property type="entry name" value="MESH1"/>
</dbReference>
<dbReference type="Pfam" id="PF13328">
    <property type="entry name" value="HD_4"/>
    <property type="match status" value="1"/>
</dbReference>
<feature type="domain" description="HD/PDEase" evidence="1">
    <location>
        <begin position="23"/>
        <end position="131"/>
    </location>
</feature>
<dbReference type="InterPro" id="IPR003607">
    <property type="entry name" value="HD/PDEase_dom"/>
</dbReference>